<dbReference type="EMBL" id="CADEBD010000288">
    <property type="protein sequence ID" value="CAB3231563.1"/>
    <property type="molecule type" value="Genomic_DNA"/>
</dbReference>
<organism evidence="8 11">
    <name type="scientific">Arctia plantaginis</name>
    <name type="common">Wood tiger moth</name>
    <name type="synonym">Phalaena plantaginis</name>
    <dbReference type="NCBI Taxonomy" id="874455"/>
    <lineage>
        <taxon>Eukaryota</taxon>
        <taxon>Metazoa</taxon>
        <taxon>Ecdysozoa</taxon>
        <taxon>Arthropoda</taxon>
        <taxon>Hexapoda</taxon>
        <taxon>Insecta</taxon>
        <taxon>Pterygota</taxon>
        <taxon>Neoptera</taxon>
        <taxon>Endopterygota</taxon>
        <taxon>Lepidoptera</taxon>
        <taxon>Glossata</taxon>
        <taxon>Ditrysia</taxon>
        <taxon>Noctuoidea</taxon>
        <taxon>Erebidae</taxon>
        <taxon>Arctiinae</taxon>
        <taxon>Arctia</taxon>
    </lineage>
</organism>
<dbReference type="AlphaFoldDB" id="A0A8S0ZGC4"/>
<feature type="transmembrane region" description="Helical" evidence="6">
    <location>
        <begin position="42"/>
        <end position="62"/>
    </location>
</feature>
<dbReference type="OrthoDB" id="10028364at2759"/>
<feature type="transmembrane region" description="Helical" evidence="6">
    <location>
        <begin position="68"/>
        <end position="89"/>
    </location>
</feature>
<evidence type="ECO:0000313" key="10">
    <source>
        <dbReference type="Proteomes" id="UP000494106"/>
    </source>
</evidence>
<dbReference type="EMBL" id="CADEBC010000532">
    <property type="protein sequence ID" value="CAB3248069.1"/>
    <property type="molecule type" value="Genomic_DNA"/>
</dbReference>
<sequence length="184" mass="20506">MAEVGFPGQHSTTTTVTSSTAVQTNIRFDPSYIKTIPGILKIVQVLCSFIGFICILTSRLSSAPRGEFFNWISMIAFWFTGILLGFYLFHILEKFYKIPWLKIEFGFCSLWTFFFLLASILATTVHDNSYSAAAFFGFVATIAYAIDCYLKWVAVRSGGLAQGTRVVSKQTASTVESPPPREGY</sequence>
<protein>
    <recommendedName>
        <fullName evidence="7">MARVEL domain-containing protein</fullName>
    </recommendedName>
</protein>
<keyword evidence="4 5" id="KW-0472">Membrane</keyword>
<evidence type="ECO:0000256" key="5">
    <source>
        <dbReference type="PROSITE-ProRule" id="PRU00581"/>
    </source>
</evidence>
<evidence type="ECO:0000313" key="9">
    <source>
        <dbReference type="EMBL" id="CAB3248069.1"/>
    </source>
</evidence>
<feature type="transmembrane region" description="Helical" evidence="6">
    <location>
        <begin position="130"/>
        <end position="150"/>
    </location>
</feature>
<reference evidence="10 11" key="1">
    <citation type="submission" date="2020-04" db="EMBL/GenBank/DDBJ databases">
        <authorList>
            <person name="Wallbank WR R."/>
            <person name="Pardo Diaz C."/>
            <person name="Kozak K."/>
            <person name="Martin S."/>
            <person name="Jiggins C."/>
            <person name="Moest M."/>
            <person name="Warren A I."/>
            <person name="Byers J.R.P. K."/>
            <person name="Montejo-Kovacevich G."/>
            <person name="Yen C E."/>
        </authorList>
    </citation>
    <scope>NUCLEOTIDE SEQUENCE [LARGE SCALE GENOMIC DNA]</scope>
</reference>
<feature type="transmembrane region" description="Helical" evidence="6">
    <location>
        <begin position="101"/>
        <end position="124"/>
    </location>
</feature>
<feature type="domain" description="MARVEL" evidence="7">
    <location>
        <begin position="32"/>
        <end position="156"/>
    </location>
</feature>
<name>A0A8S0ZGC4_ARCPL</name>
<dbReference type="PANTHER" id="PTHR22776:SF49">
    <property type="entry name" value="MARVEL DOMAIN-CONTAINING PROTEIN"/>
    <property type="match status" value="1"/>
</dbReference>
<dbReference type="Proteomes" id="UP000494106">
    <property type="component" value="Unassembled WGS sequence"/>
</dbReference>
<dbReference type="Proteomes" id="UP000494256">
    <property type="component" value="Unassembled WGS sequence"/>
</dbReference>
<dbReference type="PANTHER" id="PTHR22776">
    <property type="entry name" value="MARVEL-CONTAINING POTENTIAL LIPID RAFT-ASSOCIATED PROTEIN"/>
    <property type="match status" value="1"/>
</dbReference>
<proteinExistence type="predicted"/>
<dbReference type="PROSITE" id="PS51225">
    <property type="entry name" value="MARVEL"/>
    <property type="match status" value="1"/>
</dbReference>
<evidence type="ECO:0000256" key="6">
    <source>
        <dbReference type="SAM" id="Phobius"/>
    </source>
</evidence>
<dbReference type="InterPro" id="IPR050578">
    <property type="entry name" value="MARVEL-CKLF_proteins"/>
</dbReference>
<keyword evidence="10" id="KW-1185">Reference proteome</keyword>
<comment type="subcellular location">
    <subcellularLocation>
        <location evidence="1">Membrane</location>
        <topology evidence="1">Multi-pass membrane protein</topology>
    </subcellularLocation>
</comment>
<evidence type="ECO:0000313" key="11">
    <source>
        <dbReference type="Proteomes" id="UP000494256"/>
    </source>
</evidence>
<dbReference type="GO" id="GO:0016020">
    <property type="term" value="C:membrane"/>
    <property type="evidence" value="ECO:0007669"/>
    <property type="project" value="UniProtKB-SubCell"/>
</dbReference>
<accession>A0A8S0ZGC4</accession>
<comment type="caution">
    <text evidence="8">The sequence shown here is derived from an EMBL/GenBank/DDBJ whole genome shotgun (WGS) entry which is preliminary data.</text>
</comment>
<evidence type="ECO:0000259" key="7">
    <source>
        <dbReference type="PROSITE" id="PS51225"/>
    </source>
</evidence>
<evidence type="ECO:0000313" key="8">
    <source>
        <dbReference type="EMBL" id="CAB3231563.1"/>
    </source>
</evidence>
<gene>
    <name evidence="9" type="ORF">APLA_LOCUS11471</name>
    <name evidence="8" type="ORF">APLA_LOCUS5274</name>
</gene>
<keyword evidence="2 5" id="KW-0812">Transmembrane</keyword>
<evidence type="ECO:0000256" key="4">
    <source>
        <dbReference type="ARBA" id="ARBA00023136"/>
    </source>
</evidence>
<dbReference type="InterPro" id="IPR008253">
    <property type="entry name" value="Marvel"/>
</dbReference>
<evidence type="ECO:0000256" key="3">
    <source>
        <dbReference type="ARBA" id="ARBA00022989"/>
    </source>
</evidence>
<keyword evidence="3 6" id="KW-1133">Transmembrane helix</keyword>
<dbReference type="Pfam" id="PF01284">
    <property type="entry name" value="MARVEL"/>
    <property type="match status" value="1"/>
</dbReference>
<evidence type="ECO:0000256" key="1">
    <source>
        <dbReference type="ARBA" id="ARBA00004141"/>
    </source>
</evidence>
<evidence type="ECO:0000256" key="2">
    <source>
        <dbReference type="ARBA" id="ARBA00022692"/>
    </source>
</evidence>